<accession>A0AAP0HXU8</accession>
<feature type="compositionally biased region" description="Acidic residues" evidence="1">
    <location>
        <begin position="25"/>
        <end position="35"/>
    </location>
</feature>
<feature type="region of interest" description="Disordered" evidence="1">
    <location>
        <begin position="1"/>
        <end position="77"/>
    </location>
</feature>
<proteinExistence type="predicted"/>
<sequence length="117" mass="12954">MGVIRNLTSEPAMNQPCISLRRNSEEEEREAEDTEVVQRREARAAEEGLADCGMDDGSVGSEDDRTTTFDARGDEDEWLEERVDDLQIGNGTLTDATPLEVIAEREWGNSTTYGLTG</sequence>
<comment type="caution">
    <text evidence="2">The sequence shown here is derived from an EMBL/GenBank/DDBJ whole genome shotgun (WGS) entry which is preliminary data.</text>
</comment>
<keyword evidence="3" id="KW-1185">Reference proteome</keyword>
<evidence type="ECO:0000313" key="3">
    <source>
        <dbReference type="Proteomes" id="UP001419268"/>
    </source>
</evidence>
<gene>
    <name evidence="2" type="ORF">Scep_023869</name>
</gene>
<dbReference type="Proteomes" id="UP001419268">
    <property type="component" value="Unassembled WGS sequence"/>
</dbReference>
<evidence type="ECO:0000313" key="2">
    <source>
        <dbReference type="EMBL" id="KAK9100439.1"/>
    </source>
</evidence>
<organism evidence="2 3">
    <name type="scientific">Stephania cephalantha</name>
    <dbReference type="NCBI Taxonomy" id="152367"/>
    <lineage>
        <taxon>Eukaryota</taxon>
        <taxon>Viridiplantae</taxon>
        <taxon>Streptophyta</taxon>
        <taxon>Embryophyta</taxon>
        <taxon>Tracheophyta</taxon>
        <taxon>Spermatophyta</taxon>
        <taxon>Magnoliopsida</taxon>
        <taxon>Ranunculales</taxon>
        <taxon>Menispermaceae</taxon>
        <taxon>Menispermoideae</taxon>
        <taxon>Cissampelideae</taxon>
        <taxon>Stephania</taxon>
    </lineage>
</organism>
<reference evidence="2 3" key="1">
    <citation type="submission" date="2024-01" db="EMBL/GenBank/DDBJ databases">
        <title>Genome assemblies of Stephania.</title>
        <authorList>
            <person name="Yang L."/>
        </authorList>
    </citation>
    <scope>NUCLEOTIDE SEQUENCE [LARGE SCALE GENOMIC DNA]</scope>
    <source>
        <strain evidence="2">JXDWG</strain>
        <tissue evidence="2">Leaf</tissue>
    </source>
</reference>
<feature type="compositionally biased region" description="Polar residues" evidence="1">
    <location>
        <begin position="1"/>
        <end position="12"/>
    </location>
</feature>
<evidence type="ECO:0000256" key="1">
    <source>
        <dbReference type="SAM" id="MobiDB-lite"/>
    </source>
</evidence>
<protein>
    <submittedName>
        <fullName evidence="2">Uncharacterized protein</fullName>
    </submittedName>
</protein>
<name>A0AAP0HXU8_9MAGN</name>
<dbReference type="EMBL" id="JBBNAG010000010">
    <property type="protein sequence ID" value="KAK9100439.1"/>
    <property type="molecule type" value="Genomic_DNA"/>
</dbReference>
<feature type="compositionally biased region" description="Basic and acidic residues" evidence="1">
    <location>
        <begin position="36"/>
        <end position="46"/>
    </location>
</feature>
<dbReference type="AlphaFoldDB" id="A0AAP0HXU8"/>